<dbReference type="KEGG" id="amus:LMH87_010971"/>
<keyword evidence="2" id="KW-1133">Transmembrane helix</keyword>
<dbReference type="PANTHER" id="PTHR42834">
    <property type="entry name" value="ENDONUCLEASE/EXONUCLEASE/PHOSPHATASE FAMILY PROTEIN (AFU_ORTHOLOGUE AFUA_3G09210)"/>
    <property type="match status" value="1"/>
</dbReference>
<evidence type="ECO:0000313" key="5">
    <source>
        <dbReference type="Proteomes" id="UP001144673"/>
    </source>
</evidence>
<keyword evidence="2" id="KW-0812">Transmembrane</keyword>
<feature type="transmembrane region" description="Helical" evidence="2">
    <location>
        <begin position="51"/>
        <end position="71"/>
    </location>
</feature>
<proteinExistence type="predicted"/>
<feature type="domain" description="Endonuclease/exonuclease/phosphatase" evidence="3">
    <location>
        <begin position="348"/>
        <end position="641"/>
    </location>
</feature>
<evidence type="ECO:0000256" key="2">
    <source>
        <dbReference type="SAM" id="Phobius"/>
    </source>
</evidence>
<dbReference type="RefSeq" id="XP_056051926.1">
    <property type="nucleotide sequence ID" value="XM_056200036.1"/>
</dbReference>
<dbReference type="AlphaFoldDB" id="A0A9W8QAE4"/>
<dbReference type="GO" id="GO:0003824">
    <property type="term" value="F:catalytic activity"/>
    <property type="evidence" value="ECO:0007669"/>
    <property type="project" value="InterPro"/>
</dbReference>
<keyword evidence="5" id="KW-1185">Reference proteome</keyword>
<protein>
    <recommendedName>
        <fullName evidence="3">Endonuclease/exonuclease/phosphatase domain-containing protein</fullName>
    </recommendedName>
</protein>
<sequence length="654" mass="70061">MRRRVASGGGAYIQIGSQGTYTPPFPFADVLSIDYPGTLPKEKSTMKPATLGRVLGAVLTAATSIAAATIAEINGNKFVSPLNGQNVTNVTGLVTASNDNGIWLRSLQPDDDARTSEGLYVFGKNIISSVKVGDLISLDGRIEMYRSNKNYIQLTELSRPTNVVVRSSGNPVKPLVIAVDTLSPPTQDYSGLDVGGIFGVPNAVNLVSESNPTLDPTKYGLDFWQSLLGELVTVKGAYQTSRPNRFGDVWVRGNWNATGVNAHGGITMLEGDANPETITIGSPLDGSQNPNNTKLGDYLGDVTGVVYNAFGFYRLLPLTAIAPVVEASTEFPPIAFNSTGNCKGVTVASYNAENLAPDSAHLPRVVDQIVHKLRLPDLIFLQEVQDDSGPTNDGVTSASLTLGTLTDALQKESGVAYNFTNVDPVNNQDGGQPGGNIRQAYLYRVDVLDLYQPKQGGSTDANQVLDGPALKYNPGRIDPSNTAYDNSRKPLAAQWKAKKGGKVFFTVNVHMGSKGGSSTLHGDQRPPVNKGVEKRTTQNEAAASFIADILAKDPKARVIAAGDFNEFAQVQPMRVFADKSGLANMDDIVGTPPAERYSYLFDMNCQTLDHMYASNALRKNAKFEHLHLNTWQDDAGQVSDHDPSVGQFNVCGCA</sequence>
<name>A0A9W8QAE4_AKAMU</name>
<comment type="caution">
    <text evidence="4">The sequence shown here is derived from an EMBL/GenBank/DDBJ whole genome shotgun (WGS) entry which is preliminary data.</text>
</comment>
<evidence type="ECO:0000313" key="4">
    <source>
        <dbReference type="EMBL" id="KAJ4150212.1"/>
    </source>
</evidence>
<dbReference type="SUPFAM" id="SSF56219">
    <property type="entry name" value="DNase I-like"/>
    <property type="match status" value="1"/>
</dbReference>
<dbReference type="EMBL" id="JAJHUN010000009">
    <property type="protein sequence ID" value="KAJ4150212.1"/>
    <property type="molecule type" value="Genomic_DNA"/>
</dbReference>
<dbReference type="CDD" id="cd04486">
    <property type="entry name" value="YhcR_OBF_like"/>
    <property type="match status" value="1"/>
</dbReference>
<dbReference type="PANTHER" id="PTHR42834:SF1">
    <property type="entry name" value="ENDONUCLEASE_EXONUCLEASE_PHOSPHATASE FAMILY PROTEIN (AFU_ORTHOLOGUE AFUA_3G09210)"/>
    <property type="match status" value="1"/>
</dbReference>
<dbReference type="Pfam" id="PF03372">
    <property type="entry name" value="Exo_endo_phos"/>
    <property type="match status" value="1"/>
</dbReference>
<dbReference type="GeneID" id="80898130"/>
<dbReference type="Gene3D" id="3.60.10.10">
    <property type="entry name" value="Endonuclease/exonuclease/phosphatase"/>
    <property type="match status" value="1"/>
</dbReference>
<dbReference type="InterPro" id="IPR036691">
    <property type="entry name" value="Endo/exonu/phosph_ase_sf"/>
</dbReference>
<feature type="region of interest" description="Disordered" evidence="1">
    <location>
        <begin position="515"/>
        <end position="535"/>
    </location>
</feature>
<accession>A0A9W8QAE4</accession>
<evidence type="ECO:0000259" key="3">
    <source>
        <dbReference type="Pfam" id="PF03372"/>
    </source>
</evidence>
<keyword evidence="2" id="KW-0472">Membrane</keyword>
<dbReference type="Proteomes" id="UP001144673">
    <property type="component" value="Chromosome 4"/>
</dbReference>
<organism evidence="4 5">
    <name type="scientific">Akanthomyces muscarius</name>
    <name type="common">Entomopathogenic fungus</name>
    <name type="synonym">Lecanicillium muscarium</name>
    <dbReference type="NCBI Taxonomy" id="2231603"/>
    <lineage>
        <taxon>Eukaryota</taxon>
        <taxon>Fungi</taxon>
        <taxon>Dikarya</taxon>
        <taxon>Ascomycota</taxon>
        <taxon>Pezizomycotina</taxon>
        <taxon>Sordariomycetes</taxon>
        <taxon>Hypocreomycetidae</taxon>
        <taxon>Hypocreales</taxon>
        <taxon>Cordycipitaceae</taxon>
        <taxon>Akanthomyces</taxon>
    </lineage>
</organism>
<evidence type="ECO:0000256" key="1">
    <source>
        <dbReference type="SAM" id="MobiDB-lite"/>
    </source>
</evidence>
<reference evidence="4" key="1">
    <citation type="journal article" date="2023" name="Access Microbiol">
        <title>De-novo genome assembly for Akanthomyces muscarius, a biocontrol agent of insect agricultural pests.</title>
        <authorList>
            <person name="Erdos Z."/>
            <person name="Studholme D.J."/>
            <person name="Raymond B."/>
            <person name="Sharma M."/>
        </authorList>
    </citation>
    <scope>NUCLEOTIDE SEQUENCE</scope>
    <source>
        <strain evidence="4">Ve6</strain>
    </source>
</reference>
<dbReference type="InterPro" id="IPR005135">
    <property type="entry name" value="Endo/exonuclease/phosphatase"/>
</dbReference>
<gene>
    <name evidence="4" type="ORF">LMH87_010971</name>
</gene>